<dbReference type="EMBL" id="CAJVPW010002610">
    <property type="protein sequence ID" value="CAG8509929.1"/>
    <property type="molecule type" value="Genomic_DNA"/>
</dbReference>
<sequence length="678" mass="76114">MSLYSNPTQSGSAAIPIVAPTSEKEISKNVPSKYSTQDSKARTCRNLIIHGYCKYEGKGCKFNHDINKSTSPPNSPETNKSKLSVNSPVFKPTNILSTISPEVVNAPPFIPKNHQLSAVDETPITPPSAPGSPQQQLFYDSGEHEYDTDMSIFDPTISFYPSQSLTSSKPFLLSSGGVKGHGLNALANSFASLATQFSALDTLPDVTTQHMNNTSYFTSSHYVDPFLYHSQQTLTPQPLQYHLYTSPLPHVSNLHPHQKTIHAFFMSDHLREELQQKNEATLSSVNAKDFNLPEELHVYHSLYPLDLGQGKSVKIFGYPSFTYKSICNVDGLGPLLAMTGFRLTNEIAMSTIESWRRIRHANIVSIREAFTTKAFGDHSLVFVYDYHPLSQTLFDKHFSSPIQTAVQIPGVITNIPETVLWSYIVQLASAIKTIHASDLAARMIDPTKILLTGKNRIRVNCCGIMDMLAFDGGKNIHYYQQEDLIRFGHLIISLACNSLSSVNNMPKSIEFISRQYSPDLKSVIIYLISKPTPDKTIDGVVAMIASKTLHDINSAHHYNDFLESELSKELENGRLVRLLCKFGFINERPEFDMDPSWSETGDRYLIKLFRDYVFHQVDENGYPVVDMSHVLTCLNKLDAGVDERIMLMSRDEQSCLIVSYKEIKNCIDSAFRDLSRRK</sequence>
<protein>
    <submittedName>
        <fullName evidence="1">4200_t:CDS:1</fullName>
    </submittedName>
</protein>
<evidence type="ECO:0000313" key="1">
    <source>
        <dbReference type="EMBL" id="CAG8509929.1"/>
    </source>
</evidence>
<keyword evidence="2" id="KW-1185">Reference proteome</keyword>
<reference evidence="1" key="1">
    <citation type="submission" date="2021-06" db="EMBL/GenBank/DDBJ databases">
        <authorList>
            <person name="Kallberg Y."/>
            <person name="Tangrot J."/>
            <person name="Rosling A."/>
        </authorList>
    </citation>
    <scope>NUCLEOTIDE SEQUENCE</scope>
    <source>
        <strain evidence="1">28 12/20/2015</strain>
    </source>
</reference>
<dbReference type="Proteomes" id="UP000789366">
    <property type="component" value="Unassembled WGS sequence"/>
</dbReference>
<comment type="caution">
    <text evidence="1">The sequence shown here is derived from an EMBL/GenBank/DDBJ whole genome shotgun (WGS) entry which is preliminary data.</text>
</comment>
<organism evidence="1 2">
    <name type="scientific">Cetraspora pellucida</name>
    <dbReference type="NCBI Taxonomy" id="1433469"/>
    <lineage>
        <taxon>Eukaryota</taxon>
        <taxon>Fungi</taxon>
        <taxon>Fungi incertae sedis</taxon>
        <taxon>Mucoromycota</taxon>
        <taxon>Glomeromycotina</taxon>
        <taxon>Glomeromycetes</taxon>
        <taxon>Diversisporales</taxon>
        <taxon>Gigasporaceae</taxon>
        <taxon>Cetraspora</taxon>
    </lineage>
</organism>
<evidence type="ECO:0000313" key="2">
    <source>
        <dbReference type="Proteomes" id="UP000789366"/>
    </source>
</evidence>
<accession>A0ACA9L4B8</accession>
<name>A0ACA9L4B8_9GLOM</name>
<gene>
    <name evidence="1" type="ORF">SPELUC_LOCUS3430</name>
</gene>
<proteinExistence type="predicted"/>